<sequence length="165" mass="18536">MKSKNTPFLVITVLSILLYGCATKEKDKPFFNKLDLKTMDGKALTVADLNGKMAFVNVWATWCGPCLKEMPSIERAKAKLENEGYVFIAVSNEEHDKIESFIAKNDYTFDFAKLGMGLEALNIYSLPASYIIDGEGNLVYEHMGAKEWDSPENISLFKSHLNNKP</sequence>
<evidence type="ECO:0000259" key="2">
    <source>
        <dbReference type="PROSITE" id="PS51352"/>
    </source>
</evidence>
<reference evidence="3" key="1">
    <citation type="submission" date="2016-01" db="EMBL/GenBank/DDBJ databases">
        <title>Genome sequencing of Roseivirga ehrenbergii KMM 6017.</title>
        <authorList>
            <person name="Selvaratnam C."/>
            <person name="Thevarajoo S."/>
            <person name="Goh K.M."/>
            <person name="Ee R."/>
            <person name="Chan K.-G."/>
            <person name="Chong C.S."/>
        </authorList>
    </citation>
    <scope>NUCLEOTIDE SEQUENCE [LARGE SCALE GENOMIC DNA]</scope>
    <source>
        <strain evidence="3">KMM 6017</strain>
    </source>
</reference>
<dbReference type="GO" id="GO:0016209">
    <property type="term" value="F:antioxidant activity"/>
    <property type="evidence" value="ECO:0007669"/>
    <property type="project" value="InterPro"/>
</dbReference>
<dbReference type="SUPFAM" id="SSF52833">
    <property type="entry name" value="Thioredoxin-like"/>
    <property type="match status" value="1"/>
</dbReference>
<dbReference type="InterPro" id="IPR050553">
    <property type="entry name" value="Thioredoxin_ResA/DsbE_sf"/>
</dbReference>
<dbReference type="PROSITE" id="PS51257">
    <property type="entry name" value="PROKAR_LIPOPROTEIN"/>
    <property type="match status" value="1"/>
</dbReference>
<gene>
    <name evidence="3" type="ORF">MB14_16930</name>
</gene>
<dbReference type="GO" id="GO:0016491">
    <property type="term" value="F:oxidoreductase activity"/>
    <property type="evidence" value="ECO:0007669"/>
    <property type="project" value="InterPro"/>
</dbReference>
<comment type="caution">
    <text evidence="3">The sequence shown here is derived from an EMBL/GenBank/DDBJ whole genome shotgun (WGS) entry which is preliminary data.</text>
</comment>
<proteinExistence type="predicted"/>
<dbReference type="Pfam" id="PF00578">
    <property type="entry name" value="AhpC-TSA"/>
    <property type="match status" value="1"/>
</dbReference>
<evidence type="ECO:0000313" key="4">
    <source>
        <dbReference type="Proteomes" id="UP000075583"/>
    </source>
</evidence>
<dbReference type="RefSeq" id="WP_062590761.1">
    <property type="nucleotide sequence ID" value="NZ_LQZQ01000006.1"/>
</dbReference>
<dbReference type="PANTHER" id="PTHR42852:SF17">
    <property type="entry name" value="THIOREDOXIN-LIKE PROTEIN HI_1115"/>
    <property type="match status" value="1"/>
</dbReference>
<feature type="domain" description="Thioredoxin" evidence="2">
    <location>
        <begin position="22"/>
        <end position="162"/>
    </location>
</feature>
<dbReference type="PANTHER" id="PTHR42852">
    <property type="entry name" value="THIOL:DISULFIDE INTERCHANGE PROTEIN DSBE"/>
    <property type="match status" value="1"/>
</dbReference>
<dbReference type="InterPro" id="IPR036249">
    <property type="entry name" value="Thioredoxin-like_sf"/>
</dbReference>
<keyword evidence="4" id="KW-1185">Reference proteome</keyword>
<dbReference type="EMBL" id="LQZQ01000006">
    <property type="protein sequence ID" value="KYG79545.1"/>
    <property type="molecule type" value="Genomic_DNA"/>
</dbReference>
<dbReference type="OrthoDB" id="6399635at2"/>
<organism evidence="3 4">
    <name type="scientific">Roseivirga ehrenbergii (strain DSM 102268 / JCM 13514 / KCTC 12282 / NCIMB 14502 / KMM 6017)</name>
    <dbReference type="NCBI Taxonomy" id="279360"/>
    <lineage>
        <taxon>Bacteria</taxon>
        <taxon>Pseudomonadati</taxon>
        <taxon>Bacteroidota</taxon>
        <taxon>Cytophagia</taxon>
        <taxon>Cytophagales</taxon>
        <taxon>Roseivirgaceae</taxon>
        <taxon>Roseivirga</taxon>
    </lineage>
</organism>
<dbReference type="AlphaFoldDB" id="A0A150XLK2"/>
<protein>
    <recommendedName>
        <fullName evidence="2">Thioredoxin domain-containing protein</fullName>
    </recommendedName>
</protein>
<evidence type="ECO:0000313" key="3">
    <source>
        <dbReference type="EMBL" id="KYG79545.1"/>
    </source>
</evidence>
<evidence type="ECO:0000256" key="1">
    <source>
        <dbReference type="ARBA" id="ARBA00023284"/>
    </source>
</evidence>
<dbReference type="CDD" id="cd02966">
    <property type="entry name" value="TlpA_like_family"/>
    <property type="match status" value="1"/>
</dbReference>
<dbReference type="InterPro" id="IPR017937">
    <property type="entry name" value="Thioredoxin_CS"/>
</dbReference>
<dbReference type="STRING" id="279360.MB14_16930"/>
<dbReference type="PROSITE" id="PS00194">
    <property type="entry name" value="THIOREDOXIN_1"/>
    <property type="match status" value="1"/>
</dbReference>
<dbReference type="PROSITE" id="PS51352">
    <property type="entry name" value="THIOREDOXIN_2"/>
    <property type="match status" value="1"/>
</dbReference>
<keyword evidence="1" id="KW-0676">Redox-active center</keyword>
<dbReference type="InterPro" id="IPR000866">
    <property type="entry name" value="AhpC/TSA"/>
</dbReference>
<dbReference type="Proteomes" id="UP000075583">
    <property type="component" value="Unassembled WGS sequence"/>
</dbReference>
<dbReference type="InterPro" id="IPR013766">
    <property type="entry name" value="Thioredoxin_domain"/>
</dbReference>
<accession>A0A150XLK2</accession>
<dbReference type="Gene3D" id="3.40.30.10">
    <property type="entry name" value="Glutaredoxin"/>
    <property type="match status" value="1"/>
</dbReference>
<name>A0A150XLK2_ROSEK</name>